<dbReference type="InterPro" id="IPR000835">
    <property type="entry name" value="HTH_MarR-typ"/>
</dbReference>
<dbReference type="AlphaFoldDB" id="A0A9X2CX54"/>
<dbReference type="PANTHER" id="PTHR33164">
    <property type="entry name" value="TRANSCRIPTIONAL REGULATOR, MARR FAMILY"/>
    <property type="match status" value="1"/>
</dbReference>
<keyword evidence="1" id="KW-0805">Transcription regulation</keyword>
<evidence type="ECO:0000313" key="6">
    <source>
        <dbReference type="EMBL" id="MCL7749717.1"/>
    </source>
</evidence>
<reference evidence="6" key="1">
    <citation type="submission" date="2022-02" db="EMBL/GenBank/DDBJ databases">
        <title>Halalkalibacter sp. nov. isolated from Lonar Lake, India.</title>
        <authorList>
            <person name="Joshi A."/>
            <person name="Thite S."/>
            <person name="Lodha T."/>
        </authorList>
    </citation>
    <scope>NUCLEOTIDE SEQUENCE</scope>
    <source>
        <strain evidence="6">MEB205</strain>
    </source>
</reference>
<dbReference type="InterPro" id="IPR001387">
    <property type="entry name" value="Cro/C1-type_HTH"/>
</dbReference>
<sequence length="161" mass="18543">MSQYRLEDALGFLVGMAGRSLSNSVQRTFSEHGYNVTTEHWIILVQLWNQDGLTQLELAERTGKDQASISRLIQNMLNRELIYRMRDADDARCKRIHLTESGKDQQEKLMELVKQTLTEVTEGITEEDLATTKRVLKKIASKNSATNRIFEKVDRKKGENE</sequence>
<dbReference type="RefSeq" id="WP_250098573.1">
    <property type="nucleotide sequence ID" value="NZ_JAKRYL010000037.1"/>
</dbReference>
<proteinExistence type="predicted"/>
<accession>A0A9X2CX54</accession>
<gene>
    <name evidence="6" type="ORF">MF646_21620</name>
</gene>
<evidence type="ECO:0000313" key="7">
    <source>
        <dbReference type="Proteomes" id="UP001139150"/>
    </source>
</evidence>
<dbReference type="SUPFAM" id="SSF46785">
    <property type="entry name" value="Winged helix' DNA-binding domain"/>
    <property type="match status" value="1"/>
</dbReference>
<feature type="domain" description="HTH cro/C1-type" evidence="4">
    <location>
        <begin position="52"/>
        <end position="72"/>
    </location>
</feature>
<dbReference type="GO" id="GO:0003700">
    <property type="term" value="F:DNA-binding transcription factor activity"/>
    <property type="evidence" value="ECO:0007669"/>
    <property type="project" value="InterPro"/>
</dbReference>
<keyword evidence="2" id="KW-0238">DNA-binding</keyword>
<dbReference type="Gene3D" id="1.10.10.10">
    <property type="entry name" value="Winged helix-like DNA-binding domain superfamily/Winged helix DNA-binding domain"/>
    <property type="match status" value="1"/>
</dbReference>
<dbReference type="GO" id="GO:0003677">
    <property type="term" value="F:DNA binding"/>
    <property type="evidence" value="ECO:0007669"/>
    <property type="project" value="UniProtKB-KW"/>
</dbReference>
<comment type="caution">
    <text evidence="6">The sequence shown here is derived from an EMBL/GenBank/DDBJ whole genome shotgun (WGS) entry which is preliminary data.</text>
</comment>
<keyword evidence="3" id="KW-0804">Transcription</keyword>
<feature type="domain" description="HTH marR-type" evidence="5">
    <location>
        <begin position="7"/>
        <end position="141"/>
    </location>
</feature>
<dbReference type="Pfam" id="PF01047">
    <property type="entry name" value="MarR"/>
    <property type="match status" value="1"/>
</dbReference>
<name>A0A9X2CX54_9BACI</name>
<dbReference type="PROSITE" id="PS50943">
    <property type="entry name" value="HTH_CROC1"/>
    <property type="match status" value="1"/>
</dbReference>
<evidence type="ECO:0000256" key="1">
    <source>
        <dbReference type="ARBA" id="ARBA00023015"/>
    </source>
</evidence>
<evidence type="ECO:0000256" key="2">
    <source>
        <dbReference type="ARBA" id="ARBA00023125"/>
    </source>
</evidence>
<dbReference type="InterPro" id="IPR036390">
    <property type="entry name" value="WH_DNA-bd_sf"/>
</dbReference>
<dbReference type="PANTHER" id="PTHR33164:SF64">
    <property type="entry name" value="TRANSCRIPTIONAL REGULATOR SLYA"/>
    <property type="match status" value="1"/>
</dbReference>
<evidence type="ECO:0000259" key="4">
    <source>
        <dbReference type="PROSITE" id="PS50943"/>
    </source>
</evidence>
<dbReference type="CDD" id="cd00093">
    <property type="entry name" value="HTH_XRE"/>
    <property type="match status" value="1"/>
</dbReference>
<dbReference type="SMART" id="SM00347">
    <property type="entry name" value="HTH_MARR"/>
    <property type="match status" value="1"/>
</dbReference>
<dbReference type="InterPro" id="IPR036388">
    <property type="entry name" value="WH-like_DNA-bd_sf"/>
</dbReference>
<keyword evidence="7" id="KW-1185">Reference proteome</keyword>
<evidence type="ECO:0000259" key="5">
    <source>
        <dbReference type="PROSITE" id="PS50995"/>
    </source>
</evidence>
<dbReference type="PRINTS" id="PR00598">
    <property type="entry name" value="HTHMARR"/>
</dbReference>
<evidence type="ECO:0000256" key="3">
    <source>
        <dbReference type="ARBA" id="ARBA00023163"/>
    </source>
</evidence>
<dbReference type="InterPro" id="IPR039422">
    <property type="entry name" value="MarR/SlyA-like"/>
</dbReference>
<dbReference type="PROSITE" id="PS50995">
    <property type="entry name" value="HTH_MARR_2"/>
    <property type="match status" value="1"/>
</dbReference>
<dbReference type="EMBL" id="JAKRYL010000037">
    <property type="protein sequence ID" value="MCL7749717.1"/>
    <property type="molecule type" value="Genomic_DNA"/>
</dbReference>
<organism evidence="6 7">
    <name type="scientific">Halalkalibacter alkaliphilus</name>
    <dbReference type="NCBI Taxonomy" id="2917993"/>
    <lineage>
        <taxon>Bacteria</taxon>
        <taxon>Bacillati</taxon>
        <taxon>Bacillota</taxon>
        <taxon>Bacilli</taxon>
        <taxon>Bacillales</taxon>
        <taxon>Bacillaceae</taxon>
        <taxon>Halalkalibacter</taxon>
    </lineage>
</organism>
<protein>
    <submittedName>
        <fullName evidence="6">MarR family transcriptional regulator</fullName>
    </submittedName>
</protein>
<dbReference type="Proteomes" id="UP001139150">
    <property type="component" value="Unassembled WGS sequence"/>
</dbReference>
<dbReference type="GO" id="GO:0006950">
    <property type="term" value="P:response to stress"/>
    <property type="evidence" value="ECO:0007669"/>
    <property type="project" value="TreeGrafter"/>
</dbReference>